<dbReference type="Proteomes" id="UP001081283">
    <property type="component" value="Unassembled WGS sequence"/>
</dbReference>
<evidence type="ECO:0000256" key="1">
    <source>
        <dbReference type="ARBA" id="ARBA00006484"/>
    </source>
</evidence>
<dbReference type="Pfam" id="PF13561">
    <property type="entry name" value="adh_short_C2"/>
    <property type="match status" value="1"/>
</dbReference>
<dbReference type="InterPro" id="IPR020904">
    <property type="entry name" value="Sc_DH/Rdtase_CS"/>
</dbReference>
<dbReference type="PRINTS" id="PR00080">
    <property type="entry name" value="SDRFAMILY"/>
</dbReference>
<name>A0ABT3YBP5_9HYPH</name>
<proteinExistence type="inferred from homology"/>
<organism evidence="2 3">
    <name type="scientific">Hoeflea ulvae</name>
    <dbReference type="NCBI Taxonomy" id="2983764"/>
    <lineage>
        <taxon>Bacteria</taxon>
        <taxon>Pseudomonadati</taxon>
        <taxon>Pseudomonadota</taxon>
        <taxon>Alphaproteobacteria</taxon>
        <taxon>Hyphomicrobiales</taxon>
        <taxon>Rhizobiaceae</taxon>
        <taxon>Hoeflea</taxon>
    </lineage>
</organism>
<dbReference type="PRINTS" id="PR00081">
    <property type="entry name" value="GDHRDH"/>
</dbReference>
<dbReference type="SUPFAM" id="SSF51735">
    <property type="entry name" value="NAD(P)-binding Rossmann-fold domains"/>
    <property type="match status" value="1"/>
</dbReference>
<dbReference type="PANTHER" id="PTHR42760:SF135">
    <property type="entry name" value="BLL7886 PROTEIN"/>
    <property type="match status" value="1"/>
</dbReference>
<comment type="caution">
    <text evidence="2">The sequence shown here is derived from an EMBL/GenBank/DDBJ whole genome shotgun (WGS) entry which is preliminary data.</text>
</comment>
<dbReference type="PANTHER" id="PTHR42760">
    <property type="entry name" value="SHORT-CHAIN DEHYDROGENASES/REDUCTASES FAMILY MEMBER"/>
    <property type="match status" value="1"/>
</dbReference>
<accession>A0ABT3YBP5</accession>
<protein>
    <submittedName>
        <fullName evidence="2">SDR family oxidoreductase</fullName>
    </submittedName>
</protein>
<dbReference type="Gene3D" id="3.40.50.720">
    <property type="entry name" value="NAD(P)-binding Rossmann-like Domain"/>
    <property type="match status" value="1"/>
</dbReference>
<sequence>MTSDTNQKNLFSLKGRVALVTGASSGLGRAAATFLVRAGAQVVGLARRADALEQWRGEAGGETAALVADLAADSDIAAIAAKAAAPFGAPDILVNAAGLNLRQSASDVTPESWDRTIALNMTVPFFLAQALVPAMRAKGWGRIVNIASLQSRRAFPNGIAYGASKGGVEQLTRAMAEAWSADGINANALAPGFFPTELTGPVFADPELASAHARATCIGRNGELGDIEGPLLLLASDASAYVTGQLLFVDGGYTAK</sequence>
<dbReference type="PROSITE" id="PS00061">
    <property type="entry name" value="ADH_SHORT"/>
    <property type="match status" value="1"/>
</dbReference>
<gene>
    <name evidence="2" type="ORF">OEG82_04600</name>
</gene>
<evidence type="ECO:0000313" key="3">
    <source>
        <dbReference type="Proteomes" id="UP001081283"/>
    </source>
</evidence>
<dbReference type="InterPro" id="IPR036291">
    <property type="entry name" value="NAD(P)-bd_dom_sf"/>
</dbReference>
<comment type="similarity">
    <text evidence="1">Belongs to the short-chain dehydrogenases/reductases (SDR) family.</text>
</comment>
<reference evidence="2" key="1">
    <citation type="submission" date="2022-10" db="EMBL/GenBank/DDBJ databases">
        <title>Hoeflea sp. J2-29, isolated from marine algae.</title>
        <authorList>
            <person name="Kristyanto S."/>
            <person name="Kim J.M."/>
            <person name="Jeon C.O."/>
        </authorList>
    </citation>
    <scope>NUCLEOTIDE SEQUENCE</scope>
    <source>
        <strain evidence="2">J2-29</strain>
    </source>
</reference>
<dbReference type="RefSeq" id="WP_267611277.1">
    <property type="nucleotide sequence ID" value="NZ_JAOVZQ010000001.1"/>
</dbReference>
<dbReference type="InterPro" id="IPR002347">
    <property type="entry name" value="SDR_fam"/>
</dbReference>
<evidence type="ECO:0000313" key="2">
    <source>
        <dbReference type="EMBL" id="MCY0093310.1"/>
    </source>
</evidence>
<keyword evidence="3" id="KW-1185">Reference proteome</keyword>
<dbReference type="EMBL" id="JAOVZQ010000001">
    <property type="protein sequence ID" value="MCY0093310.1"/>
    <property type="molecule type" value="Genomic_DNA"/>
</dbReference>